<accession>A0ABV8ULY9</accession>
<proteinExistence type="predicted"/>
<sequence>MQFENGIELSDVDEGLLVSQFDDAYIARGWRLTAPTIELVETALASGLRWMIRKGHPQPHARWPSRKGRVYLAFSPTRENQWSLAIDTYRDGRGDYGVGVFNGKYHEQFLEHQVPFEFEKRNRGAGHMVVAREHILPTLKLLGDLDHNVLFLGRDSQTADGFQTEYDIQRAILFEWKKTPFSERHRIIGDEFPVDPGVNPRRIDVLARDMASGDWLVIEVKRAEAKIAAVQQIEDYLGTIGRRDDFAYGKLTGALVAERVPPAVRHYAASQGIEAYEASYPFALRQVA</sequence>
<gene>
    <name evidence="2" type="ORF">ACFOW6_12180</name>
</gene>
<evidence type="ECO:0000313" key="3">
    <source>
        <dbReference type="Proteomes" id="UP001595799"/>
    </source>
</evidence>
<evidence type="ECO:0000259" key="1">
    <source>
        <dbReference type="Pfam" id="PF01939"/>
    </source>
</evidence>
<dbReference type="Gene3D" id="3.40.1350.10">
    <property type="match status" value="1"/>
</dbReference>
<keyword evidence="2" id="KW-0540">Nuclease</keyword>
<protein>
    <submittedName>
        <fullName evidence="2">Endonuclease NucS domain-containing protein</fullName>
    </submittedName>
</protein>
<dbReference type="EMBL" id="JBHSCW010000006">
    <property type="protein sequence ID" value="MFC4352298.1"/>
    <property type="molecule type" value="Genomic_DNA"/>
</dbReference>
<reference evidence="3" key="1">
    <citation type="journal article" date="2019" name="Int. J. Syst. Evol. Microbiol.">
        <title>The Global Catalogue of Microorganisms (GCM) 10K type strain sequencing project: providing services to taxonomists for standard genome sequencing and annotation.</title>
        <authorList>
            <consortium name="The Broad Institute Genomics Platform"/>
            <consortium name="The Broad Institute Genome Sequencing Center for Infectious Disease"/>
            <person name="Wu L."/>
            <person name="Ma J."/>
        </authorList>
    </citation>
    <scope>NUCLEOTIDE SEQUENCE [LARGE SCALE GENOMIC DNA]</scope>
    <source>
        <strain evidence="3">CECT 8472</strain>
    </source>
</reference>
<dbReference type="Proteomes" id="UP001595799">
    <property type="component" value="Unassembled WGS sequence"/>
</dbReference>
<dbReference type="Pfam" id="PF01939">
    <property type="entry name" value="NucS_C"/>
    <property type="match status" value="1"/>
</dbReference>
<dbReference type="InterPro" id="IPR048301">
    <property type="entry name" value="NucS_C"/>
</dbReference>
<comment type="caution">
    <text evidence="2">The sequence shown here is derived from an EMBL/GenBank/DDBJ whole genome shotgun (WGS) entry which is preliminary data.</text>
</comment>
<keyword evidence="2" id="KW-0255">Endonuclease</keyword>
<organism evidence="2 3">
    <name type="scientific">Fodinicurvata halophila</name>
    <dbReference type="NCBI Taxonomy" id="1419723"/>
    <lineage>
        <taxon>Bacteria</taxon>
        <taxon>Pseudomonadati</taxon>
        <taxon>Pseudomonadota</taxon>
        <taxon>Alphaproteobacteria</taxon>
        <taxon>Rhodospirillales</taxon>
        <taxon>Rhodovibrionaceae</taxon>
        <taxon>Fodinicurvata</taxon>
    </lineage>
</organism>
<name>A0ABV8ULY9_9PROT</name>
<feature type="domain" description="Endonuclease NucS C-terminal" evidence="1">
    <location>
        <begin position="202"/>
        <end position="280"/>
    </location>
</feature>
<dbReference type="GO" id="GO:0004519">
    <property type="term" value="F:endonuclease activity"/>
    <property type="evidence" value="ECO:0007669"/>
    <property type="project" value="UniProtKB-KW"/>
</dbReference>
<dbReference type="InterPro" id="IPR011856">
    <property type="entry name" value="tRNA_endonuc-like_dom_sf"/>
</dbReference>
<keyword evidence="2" id="KW-0378">Hydrolase</keyword>
<evidence type="ECO:0000313" key="2">
    <source>
        <dbReference type="EMBL" id="MFC4352298.1"/>
    </source>
</evidence>
<dbReference type="RefSeq" id="WP_382422647.1">
    <property type="nucleotide sequence ID" value="NZ_JBHSCW010000006.1"/>
</dbReference>
<keyword evidence="3" id="KW-1185">Reference proteome</keyword>